<dbReference type="EMBL" id="AP029612">
    <property type="protein sequence ID" value="BFG69614.1"/>
    <property type="molecule type" value="Genomic_DNA"/>
</dbReference>
<evidence type="ECO:0008006" key="2">
    <source>
        <dbReference type="Google" id="ProtNLM"/>
    </source>
</evidence>
<protein>
    <recommendedName>
        <fullName evidence="2">YtxH domain-containing protein</fullName>
    </recommendedName>
</protein>
<organism evidence="1">
    <name type="scientific">Sediminibacterium sp. KACHI17</name>
    <dbReference type="NCBI Taxonomy" id="1751071"/>
    <lineage>
        <taxon>Bacteria</taxon>
        <taxon>Pseudomonadati</taxon>
        <taxon>Bacteroidota</taxon>
        <taxon>Chitinophagia</taxon>
        <taxon>Chitinophagales</taxon>
        <taxon>Chitinophagaceae</taxon>
        <taxon>Sediminibacterium</taxon>
    </lineage>
</organism>
<proteinExistence type="predicted"/>
<reference evidence="1" key="1">
    <citation type="submission" date="2024-02" db="EMBL/GenBank/DDBJ databases">
        <title>Sediminibacterium planktonica sp. nov. and Sediminibacterium longus sp. nov., isolated from surface lake and river water.</title>
        <authorList>
            <person name="Watanabe K."/>
            <person name="Takemine S."/>
            <person name="Ishii Y."/>
            <person name="Ogata Y."/>
            <person name="Shindo C."/>
            <person name="Suda W."/>
        </authorList>
    </citation>
    <scope>NUCLEOTIDE SEQUENCE</scope>
    <source>
        <strain evidence="1">KACHI17</strain>
    </source>
</reference>
<gene>
    <name evidence="1" type="ORF">KACHI17_04950</name>
</gene>
<accession>A0AAT9GG97</accession>
<evidence type="ECO:0000313" key="1">
    <source>
        <dbReference type="EMBL" id="BFG69614.1"/>
    </source>
</evidence>
<dbReference type="AlphaFoldDB" id="A0AAT9GG97"/>
<sequence length="52" mass="5944">MKFLDKIGGVFSRLHKFGVFLGALTAGFKAADEYWQQHQPTMKVIESKKEDN</sequence>
<dbReference type="RefSeq" id="WP_353549927.1">
    <property type="nucleotide sequence ID" value="NZ_AP029612.1"/>
</dbReference>
<name>A0AAT9GG97_9BACT</name>